<dbReference type="AlphaFoldDB" id="A0A0L7K2V3"/>
<accession>A0A0L7K2V3</accession>
<protein>
    <submittedName>
        <fullName evidence="2">Adenylate cyclase</fullName>
    </submittedName>
</protein>
<gene>
    <name evidence="2" type="ORF">OBRU01_26725</name>
</gene>
<feature type="non-terminal residue" evidence="2">
    <location>
        <position position="1"/>
    </location>
</feature>
<evidence type="ECO:0000313" key="3">
    <source>
        <dbReference type="Proteomes" id="UP000037510"/>
    </source>
</evidence>
<keyword evidence="3" id="KW-1185">Reference proteome</keyword>
<reference evidence="2 3" key="1">
    <citation type="journal article" date="2015" name="Genome Biol. Evol.">
        <title>The genome of winter moth (Operophtera brumata) provides a genomic perspective on sexual dimorphism and phenology.</title>
        <authorList>
            <person name="Derks M.F."/>
            <person name="Smit S."/>
            <person name="Salis L."/>
            <person name="Schijlen E."/>
            <person name="Bossers A."/>
            <person name="Mateman C."/>
            <person name="Pijl A.S."/>
            <person name="de Ridder D."/>
            <person name="Groenen M.A."/>
            <person name="Visser M.E."/>
            <person name="Megens H.J."/>
        </authorList>
    </citation>
    <scope>NUCLEOTIDE SEQUENCE [LARGE SCALE GENOMIC DNA]</scope>
    <source>
        <strain evidence="2">WM2013NL</strain>
        <tissue evidence="2">Head and thorax</tissue>
    </source>
</reference>
<keyword evidence="1" id="KW-0812">Transmembrane</keyword>
<comment type="caution">
    <text evidence="2">The sequence shown here is derived from an EMBL/GenBank/DDBJ whole genome shotgun (WGS) entry which is preliminary data.</text>
</comment>
<dbReference type="EMBL" id="JTDY01014840">
    <property type="protein sequence ID" value="KOB51989.1"/>
    <property type="molecule type" value="Genomic_DNA"/>
</dbReference>
<keyword evidence="1" id="KW-1133">Transmembrane helix</keyword>
<feature type="non-terminal residue" evidence="2">
    <location>
        <position position="76"/>
    </location>
</feature>
<feature type="transmembrane region" description="Helical" evidence="1">
    <location>
        <begin position="54"/>
        <end position="75"/>
    </location>
</feature>
<dbReference type="Proteomes" id="UP000037510">
    <property type="component" value="Unassembled WGS sequence"/>
</dbReference>
<sequence length="76" mass="8408">MPASSFIYMNTIKTFPGAFYMFDATLTVLALGLFTNIAPLVYIHTASYISMKNINTFTGAFYMFDATLTVLALGLF</sequence>
<organism evidence="2 3">
    <name type="scientific">Operophtera brumata</name>
    <name type="common">Winter moth</name>
    <name type="synonym">Phalaena brumata</name>
    <dbReference type="NCBI Taxonomy" id="104452"/>
    <lineage>
        <taxon>Eukaryota</taxon>
        <taxon>Metazoa</taxon>
        <taxon>Ecdysozoa</taxon>
        <taxon>Arthropoda</taxon>
        <taxon>Hexapoda</taxon>
        <taxon>Insecta</taxon>
        <taxon>Pterygota</taxon>
        <taxon>Neoptera</taxon>
        <taxon>Endopterygota</taxon>
        <taxon>Lepidoptera</taxon>
        <taxon>Glossata</taxon>
        <taxon>Ditrysia</taxon>
        <taxon>Geometroidea</taxon>
        <taxon>Geometridae</taxon>
        <taxon>Larentiinae</taxon>
        <taxon>Operophtera</taxon>
    </lineage>
</organism>
<feature type="transmembrane region" description="Helical" evidence="1">
    <location>
        <begin position="20"/>
        <end position="42"/>
    </location>
</feature>
<proteinExistence type="predicted"/>
<keyword evidence="1" id="KW-0472">Membrane</keyword>
<evidence type="ECO:0000256" key="1">
    <source>
        <dbReference type="SAM" id="Phobius"/>
    </source>
</evidence>
<evidence type="ECO:0000313" key="2">
    <source>
        <dbReference type="EMBL" id="KOB51989.1"/>
    </source>
</evidence>
<name>A0A0L7K2V3_OPEBR</name>